<comment type="caution">
    <text evidence="8">The sequence shown here is derived from an EMBL/GenBank/DDBJ whole genome shotgun (WGS) entry which is preliminary data.</text>
</comment>
<protein>
    <recommendedName>
        <fullName evidence="10">Peptidase S10</fullName>
    </recommendedName>
</protein>
<sequence length="504" mass="53939">MTLLRARSVFTATLVALLLAACGGSGEDPGGSVGERGTGGSSGGRPAALSAEAGFIEVPGSETLGPGWPSQMFYSFLPAEERPERAPLILFFNGGPGAATTSILLPYGTGPHTLDPTAPADAAPIANDASYTRFANLLYVDARSTGFSYERASPRPSDCHGRAQLYIADAADFIHVLLEFLDAHEALRDNPVVVAGESYGGTRAAMMLYMMQHYALRADGLEVMGLAPPWLKDRMQAHLDAAFPARAGARQEPSQVAEQFGWQVLIQPNLFGLQQAMYEEPLARADPDLAEHFAAPGARDRFDVRRTVEEGARVAEHAARSMRNPEHLETLLGVRLTEIAGLTPPERWPSSRYFWSGGEAARATASEGALRAELGRLGADDAYWLPEGLPCQGYLGDHGSLRALGKVLPHTATFITNARYDAAVYTEALPVFFAERSVYEVEIDMSLPAGAARPGVVRLTSDEADIALRFPTYASGHAVSVSAPRELAEDIAAWLAETGASGRR</sequence>
<name>A0A150QHT2_SORCE</name>
<keyword evidence="2" id="KW-0645">Protease</keyword>
<evidence type="ECO:0000256" key="3">
    <source>
        <dbReference type="ARBA" id="ARBA00022729"/>
    </source>
</evidence>
<dbReference type="InterPro" id="IPR018202">
    <property type="entry name" value="Ser_caboxypep_ser_AS"/>
</dbReference>
<keyword evidence="1" id="KW-0121">Carboxypeptidase</keyword>
<dbReference type="GO" id="GO:0006508">
    <property type="term" value="P:proteolysis"/>
    <property type="evidence" value="ECO:0007669"/>
    <property type="project" value="UniProtKB-KW"/>
</dbReference>
<reference evidence="8 9" key="1">
    <citation type="submission" date="2014-02" db="EMBL/GenBank/DDBJ databases">
        <title>The small core and large imbalanced accessory genome model reveals a collaborative survival strategy of Sorangium cellulosum strains in nature.</title>
        <authorList>
            <person name="Han K."/>
            <person name="Peng R."/>
            <person name="Blom J."/>
            <person name="Li Y.-Z."/>
        </authorList>
    </citation>
    <scope>NUCLEOTIDE SEQUENCE [LARGE SCALE GENOMIC DNA]</scope>
    <source>
        <strain evidence="8 9">So0008-312</strain>
    </source>
</reference>
<evidence type="ECO:0000256" key="1">
    <source>
        <dbReference type="ARBA" id="ARBA00022645"/>
    </source>
</evidence>
<evidence type="ECO:0000313" key="8">
    <source>
        <dbReference type="EMBL" id="KYF67218.1"/>
    </source>
</evidence>
<keyword evidence="4" id="KW-0378">Hydrolase</keyword>
<keyword evidence="5" id="KW-0325">Glycoprotein</keyword>
<dbReference type="PROSITE" id="PS51257">
    <property type="entry name" value="PROKAR_LIPOPROTEIN"/>
    <property type="match status" value="1"/>
</dbReference>
<evidence type="ECO:0008006" key="10">
    <source>
        <dbReference type="Google" id="ProtNLM"/>
    </source>
</evidence>
<dbReference type="InterPro" id="IPR029058">
    <property type="entry name" value="AB_hydrolase_fold"/>
</dbReference>
<dbReference type="PANTHER" id="PTHR11802">
    <property type="entry name" value="SERINE PROTEASE FAMILY S10 SERINE CARBOXYPEPTIDASE"/>
    <property type="match status" value="1"/>
</dbReference>
<proteinExistence type="predicted"/>
<feature type="region of interest" description="Disordered" evidence="6">
    <location>
        <begin position="26"/>
        <end position="47"/>
    </location>
</feature>
<dbReference type="Gene3D" id="3.40.50.1820">
    <property type="entry name" value="alpha/beta hydrolase"/>
    <property type="match status" value="1"/>
</dbReference>
<feature type="compositionally biased region" description="Gly residues" evidence="6">
    <location>
        <begin position="26"/>
        <end position="43"/>
    </location>
</feature>
<dbReference type="InterPro" id="IPR001563">
    <property type="entry name" value="Peptidase_S10"/>
</dbReference>
<dbReference type="SUPFAM" id="SSF53474">
    <property type="entry name" value="alpha/beta-Hydrolases"/>
    <property type="match status" value="1"/>
</dbReference>
<dbReference type="Pfam" id="PF00450">
    <property type="entry name" value="Peptidase_S10"/>
    <property type="match status" value="1"/>
</dbReference>
<evidence type="ECO:0000256" key="7">
    <source>
        <dbReference type="SAM" id="SignalP"/>
    </source>
</evidence>
<evidence type="ECO:0000256" key="5">
    <source>
        <dbReference type="ARBA" id="ARBA00023180"/>
    </source>
</evidence>
<gene>
    <name evidence="8" type="ORF">BE15_01850</name>
</gene>
<dbReference type="GO" id="GO:0004185">
    <property type="term" value="F:serine-type carboxypeptidase activity"/>
    <property type="evidence" value="ECO:0007669"/>
    <property type="project" value="InterPro"/>
</dbReference>
<keyword evidence="3 7" id="KW-0732">Signal</keyword>
<evidence type="ECO:0000256" key="4">
    <source>
        <dbReference type="ARBA" id="ARBA00022801"/>
    </source>
</evidence>
<dbReference type="OrthoDB" id="5501099at2"/>
<dbReference type="PANTHER" id="PTHR11802:SF3">
    <property type="entry name" value="RETINOID-INDUCIBLE SERINE CARBOXYPEPTIDASE"/>
    <property type="match status" value="1"/>
</dbReference>
<evidence type="ECO:0000256" key="2">
    <source>
        <dbReference type="ARBA" id="ARBA00022670"/>
    </source>
</evidence>
<organism evidence="8 9">
    <name type="scientific">Sorangium cellulosum</name>
    <name type="common">Polyangium cellulosum</name>
    <dbReference type="NCBI Taxonomy" id="56"/>
    <lineage>
        <taxon>Bacteria</taxon>
        <taxon>Pseudomonadati</taxon>
        <taxon>Myxococcota</taxon>
        <taxon>Polyangia</taxon>
        <taxon>Polyangiales</taxon>
        <taxon>Polyangiaceae</taxon>
        <taxon>Sorangium</taxon>
    </lineage>
</organism>
<accession>A0A150QHT2</accession>
<feature type="chain" id="PRO_5007566974" description="Peptidase S10" evidence="7">
    <location>
        <begin position="21"/>
        <end position="504"/>
    </location>
</feature>
<dbReference type="AlphaFoldDB" id="A0A150QHT2"/>
<feature type="signal peptide" evidence="7">
    <location>
        <begin position="1"/>
        <end position="20"/>
    </location>
</feature>
<dbReference type="PROSITE" id="PS00131">
    <property type="entry name" value="CARBOXYPEPT_SER_SER"/>
    <property type="match status" value="1"/>
</dbReference>
<dbReference type="Proteomes" id="UP000075260">
    <property type="component" value="Unassembled WGS sequence"/>
</dbReference>
<evidence type="ECO:0000313" key="9">
    <source>
        <dbReference type="Proteomes" id="UP000075260"/>
    </source>
</evidence>
<evidence type="ECO:0000256" key="6">
    <source>
        <dbReference type="SAM" id="MobiDB-lite"/>
    </source>
</evidence>
<dbReference type="RefSeq" id="WP_061609991.1">
    <property type="nucleotide sequence ID" value="NZ_JEMA01000674.1"/>
</dbReference>
<dbReference type="EMBL" id="JEMA01000674">
    <property type="protein sequence ID" value="KYF67218.1"/>
    <property type="molecule type" value="Genomic_DNA"/>
</dbReference>